<evidence type="ECO:0000256" key="8">
    <source>
        <dbReference type="ARBA" id="ARBA00023136"/>
    </source>
</evidence>
<feature type="transmembrane region" description="Helical" evidence="9">
    <location>
        <begin position="12"/>
        <end position="29"/>
    </location>
</feature>
<feature type="transmembrane region" description="Helical" evidence="9">
    <location>
        <begin position="35"/>
        <end position="53"/>
    </location>
</feature>
<evidence type="ECO:0000313" key="12">
    <source>
        <dbReference type="EMBL" id="MEP0864459.1"/>
    </source>
</evidence>
<organism evidence="12 13">
    <name type="scientific">Funiculus sociatus GB2-A5</name>
    <dbReference type="NCBI Taxonomy" id="2933946"/>
    <lineage>
        <taxon>Bacteria</taxon>
        <taxon>Bacillati</taxon>
        <taxon>Cyanobacteriota</taxon>
        <taxon>Cyanophyceae</taxon>
        <taxon>Coleofasciculales</taxon>
        <taxon>Coleofasciculaceae</taxon>
        <taxon>Funiculus</taxon>
    </lineage>
</organism>
<dbReference type="PANTHER" id="PTHR43562:SF4">
    <property type="entry name" value="NA(+)_H(+) ANTIPORTER NHAS5"/>
    <property type="match status" value="1"/>
</dbReference>
<dbReference type="InterPro" id="IPR038770">
    <property type="entry name" value="Na+/solute_symporter_sf"/>
</dbReference>
<feature type="transmembrane region" description="Helical" evidence="9">
    <location>
        <begin position="334"/>
        <end position="358"/>
    </location>
</feature>
<dbReference type="RefSeq" id="WP_190424072.1">
    <property type="nucleotide sequence ID" value="NZ_JAMPKK010000013.1"/>
</dbReference>
<evidence type="ECO:0000256" key="9">
    <source>
        <dbReference type="SAM" id="Phobius"/>
    </source>
</evidence>
<sequence>MESISEVLEQPIVPFAILLVVILTVPMLFERWLRLPGLVGLLAAGVVLGPNGLKLLETESETMNLLSDIGLVYLMFVAGLEVDIEQFRKTKNRSIGFGTYTFLIPLIMGTIVGRTVGQFDWNASILIGSLFASHTLLAYPIISRLGVVGNEAVTVTIGATIFTDVGALLVLAVCVGIHAGDFTPTKLFTLLASLIVYSAVVLFGFDWAGKHFFRRSGNDQGNQFLFVLLALFLASLGAQLIGVEKIVGAFLAGLAVNDVLGEGPVKEKVLFVGSVLFIPIFFVDMGLLINIPAFIKTLSSVGLTLAIVAGLIGSKFLAALFAKLTYRYNWREMLTMWSLSLPQVAATLAATLVGYRALNPAGERLLTEGVLNSVLVLMLVTATLGPLITSRVAPGLSVPETEAIATNTTGLDGIPASPDQPFTVVVPVYNPETERNLMEMAALLARHEAGRIVPLAITTAHAHMDAPQLEGAFQQGEMLLERATGLAVELGVTAVPLLRLDDNVAQGISRASREQKASLIVMGWGRRTGLRARLFGNVIDSVLWSSHCPVAVTRLQGPPSQIRRILVPVENLTGQAIQPLRFAQILAEANQAQVTLLNVCNSRTTPAKIAWNQSQLSLLVSKWAPGSNNINVEIIKNDNVAQGILNASKSVDLIVLRSLRRRTAGGLEISDVTTQLVQQLNCSVVLLGEPQRTQTGVVLPRTSSVSMPRISI</sequence>
<dbReference type="PANTHER" id="PTHR43562">
    <property type="entry name" value="NAPA-TYPE SODIUM/HYDROGEN ANTIPORTER"/>
    <property type="match status" value="1"/>
</dbReference>
<dbReference type="SUPFAM" id="SSF52402">
    <property type="entry name" value="Adenine nucleotide alpha hydrolases-like"/>
    <property type="match status" value="2"/>
</dbReference>
<feature type="transmembrane region" description="Helical" evidence="9">
    <location>
        <begin position="94"/>
        <end position="113"/>
    </location>
</feature>
<dbReference type="Gene3D" id="3.40.50.12370">
    <property type="match status" value="1"/>
</dbReference>
<proteinExistence type="inferred from homology"/>
<keyword evidence="4" id="KW-0050">Antiport</keyword>
<dbReference type="InterPro" id="IPR006153">
    <property type="entry name" value="Cation/H_exchanger_TM"/>
</dbReference>
<evidence type="ECO:0000313" key="13">
    <source>
        <dbReference type="Proteomes" id="UP001442494"/>
    </source>
</evidence>
<name>A0ABV0JMZ5_9CYAN</name>
<feature type="transmembrane region" description="Helical" evidence="9">
    <location>
        <begin position="187"/>
        <end position="205"/>
    </location>
</feature>
<reference evidence="12 13" key="1">
    <citation type="submission" date="2022-04" db="EMBL/GenBank/DDBJ databases">
        <title>Positive selection, recombination, and allopatry shape intraspecific diversity of widespread and dominant cyanobacteria.</title>
        <authorList>
            <person name="Wei J."/>
            <person name="Shu W."/>
            <person name="Hu C."/>
        </authorList>
    </citation>
    <scope>NUCLEOTIDE SEQUENCE [LARGE SCALE GENOMIC DNA]</scope>
    <source>
        <strain evidence="12 13">GB2-A5</strain>
    </source>
</reference>
<feature type="domain" description="UspA" evidence="10">
    <location>
        <begin position="562"/>
        <end position="686"/>
    </location>
</feature>
<accession>A0ABV0JMZ5</accession>
<evidence type="ECO:0000259" key="10">
    <source>
        <dbReference type="Pfam" id="PF00582"/>
    </source>
</evidence>
<gene>
    <name evidence="12" type="ORF">NDI37_08245</name>
</gene>
<keyword evidence="6 9" id="KW-1133">Transmembrane helix</keyword>
<dbReference type="Proteomes" id="UP001442494">
    <property type="component" value="Unassembled WGS sequence"/>
</dbReference>
<evidence type="ECO:0000256" key="6">
    <source>
        <dbReference type="ARBA" id="ARBA00022989"/>
    </source>
</evidence>
<dbReference type="InterPro" id="IPR006016">
    <property type="entry name" value="UspA"/>
</dbReference>
<comment type="similarity">
    <text evidence="2">Belongs to the monovalent cation:proton antiporter 2 (CPA2) transporter (TC 2.A.37) family.</text>
</comment>
<feature type="transmembrane region" description="Helical" evidence="9">
    <location>
        <begin position="269"/>
        <end position="295"/>
    </location>
</feature>
<keyword evidence="3" id="KW-0813">Transport</keyword>
<feature type="transmembrane region" description="Helical" evidence="9">
    <location>
        <begin position="301"/>
        <end position="322"/>
    </location>
</feature>
<evidence type="ECO:0000256" key="3">
    <source>
        <dbReference type="ARBA" id="ARBA00022448"/>
    </source>
</evidence>
<keyword evidence="13" id="KW-1185">Reference proteome</keyword>
<comment type="caution">
    <text evidence="12">The sequence shown here is derived from an EMBL/GenBank/DDBJ whole genome shotgun (WGS) entry which is preliminary data.</text>
</comment>
<feature type="transmembrane region" description="Helical" evidence="9">
    <location>
        <begin position="154"/>
        <end position="175"/>
    </location>
</feature>
<keyword evidence="5 9" id="KW-0812">Transmembrane</keyword>
<dbReference type="Gene3D" id="1.20.1530.20">
    <property type="match status" value="1"/>
</dbReference>
<feature type="domain" description="Cation/H+ exchanger transmembrane" evidence="11">
    <location>
        <begin position="20"/>
        <end position="390"/>
    </location>
</feature>
<dbReference type="Pfam" id="PF00999">
    <property type="entry name" value="Na_H_Exchanger"/>
    <property type="match status" value="1"/>
</dbReference>
<keyword evidence="8 9" id="KW-0472">Membrane</keyword>
<evidence type="ECO:0000256" key="1">
    <source>
        <dbReference type="ARBA" id="ARBA00004141"/>
    </source>
</evidence>
<comment type="subcellular location">
    <subcellularLocation>
        <location evidence="1">Membrane</location>
        <topology evidence="1">Multi-pass membrane protein</topology>
    </subcellularLocation>
</comment>
<keyword evidence="7" id="KW-0406">Ion transport</keyword>
<evidence type="ECO:0000256" key="2">
    <source>
        <dbReference type="ARBA" id="ARBA00005551"/>
    </source>
</evidence>
<dbReference type="EMBL" id="JAMPKK010000013">
    <property type="protein sequence ID" value="MEP0864459.1"/>
    <property type="molecule type" value="Genomic_DNA"/>
</dbReference>
<dbReference type="Pfam" id="PF00582">
    <property type="entry name" value="Usp"/>
    <property type="match status" value="2"/>
</dbReference>
<feature type="transmembrane region" description="Helical" evidence="9">
    <location>
        <begin position="65"/>
        <end position="82"/>
    </location>
</feature>
<protein>
    <submittedName>
        <fullName evidence="12">Cation:proton antiporter</fullName>
    </submittedName>
</protein>
<feature type="domain" description="UspA" evidence="10">
    <location>
        <begin position="423"/>
        <end position="554"/>
    </location>
</feature>
<evidence type="ECO:0000256" key="5">
    <source>
        <dbReference type="ARBA" id="ARBA00022692"/>
    </source>
</evidence>
<feature type="transmembrane region" description="Helical" evidence="9">
    <location>
        <begin position="370"/>
        <end position="388"/>
    </location>
</feature>
<evidence type="ECO:0000256" key="4">
    <source>
        <dbReference type="ARBA" id="ARBA00022449"/>
    </source>
</evidence>
<feature type="transmembrane region" description="Helical" evidence="9">
    <location>
        <begin position="125"/>
        <end position="142"/>
    </location>
</feature>
<feature type="transmembrane region" description="Helical" evidence="9">
    <location>
        <begin position="225"/>
        <end position="257"/>
    </location>
</feature>
<evidence type="ECO:0000259" key="11">
    <source>
        <dbReference type="Pfam" id="PF00999"/>
    </source>
</evidence>
<evidence type="ECO:0000256" key="7">
    <source>
        <dbReference type="ARBA" id="ARBA00023065"/>
    </source>
</evidence>